<dbReference type="AlphaFoldDB" id="A0A1F7SMW3"/>
<sequence length="174" mass="18501">MFQKKIVIALLFFFSFNLLSAVFVNAKTYSDLTKSEKAYWITGSVLITPVYLPYKCLYTGIGLVSSGVVLICSVGFAHDKALSMAKSSIGGDWYIHPDYLLGNRKLRIFEPPMAPVASSMPAAIPPVSTSQPVTAPSMAPATTPTEPQAPAQVSAPEAPAPAPESLPSEPAPTK</sequence>
<keyword evidence="2" id="KW-0812">Transmembrane</keyword>
<evidence type="ECO:0000313" key="3">
    <source>
        <dbReference type="EMBL" id="OGL54547.1"/>
    </source>
</evidence>
<proteinExistence type="predicted"/>
<feature type="transmembrane region" description="Helical" evidence="2">
    <location>
        <begin position="60"/>
        <end position="77"/>
    </location>
</feature>
<feature type="region of interest" description="Disordered" evidence="1">
    <location>
        <begin position="125"/>
        <end position="174"/>
    </location>
</feature>
<evidence type="ECO:0000256" key="2">
    <source>
        <dbReference type="SAM" id="Phobius"/>
    </source>
</evidence>
<feature type="compositionally biased region" description="Low complexity" evidence="1">
    <location>
        <begin position="125"/>
        <end position="157"/>
    </location>
</feature>
<dbReference type="EMBL" id="MGDI01000011">
    <property type="protein sequence ID" value="OGL54547.1"/>
    <property type="molecule type" value="Genomic_DNA"/>
</dbReference>
<gene>
    <name evidence="3" type="ORF">A3G31_10355</name>
</gene>
<reference evidence="3 4" key="1">
    <citation type="journal article" date="2016" name="Nat. Commun.">
        <title>Thousands of microbial genomes shed light on interconnected biogeochemical processes in an aquifer system.</title>
        <authorList>
            <person name="Anantharaman K."/>
            <person name="Brown C.T."/>
            <person name="Hug L.A."/>
            <person name="Sharon I."/>
            <person name="Castelle C.J."/>
            <person name="Probst A.J."/>
            <person name="Thomas B.C."/>
            <person name="Singh A."/>
            <person name="Wilkins M.J."/>
            <person name="Karaoz U."/>
            <person name="Brodie E.L."/>
            <person name="Williams K.H."/>
            <person name="Hubbard S.S."/>
            <person name="Banfield J.F."/>
        </authorList>
    </citation>
    <scope>NUCLEOTIDE SEQUENCE [LARGE SCALE GENOMIC DNA]</scope>
</reference>
<keyword evidence="2" id="KW-1133">Transmembrane helix</keyword>
<keyword evidence="2" id="KW-0472">Membrane</keyword>
<comment type="caution">
    <text evidence="3">The sequence shown here is derived from an EMBL/GenBank/DDBJ whole genome shotgun (WGS) entry which is preliminary data.</text>
</comment>
<protein>
    <submittedName>
        <fullName evidence="3">Uncharacterized protein</fullName>
    </submittedName>
</protein>
<dbReference type="Proteomes" id="UP000178082">
    <property type="component" value="Unassembled WGS sequence"/>
</dbReference>
<name>A0A1F7SMW3_9BACT</name>
<feature type="compositionally biased region" description="Pro residues" evidence="1">
    <location>
        <begin position="158"/>
        <end position="174"/>
    </location>
</feature>
<feature type="transmembrane region" description="Helical" evidence="2">
    <location>
        <begin position="6"/>
        <end position="26"/>
    </location>
</feature>
<accession>A0A1F7SMW3</accession>
<evidence type="ECO:0000256" key="1">
    <source>
        <dbReference type="SAM" id="MobiDB-lite"/>
    </source>
</evidence>
<evidence type="ECO:0000313" key="4">
    <source>
        <dbReference type="Proteomes" id="UP000178082"/>
    </source>
</evidence>
<organism evidence="3 4">
    <name type="scientific">Candidatus Schekmanbacteria bacterium RIFCSPLOWO2_12_FULL_38_15</name>
    <dbReference type="NCBI Taxonomy" id="1817883"/>
    <lineage>
        <taxon>Bacteria</taxon>
        <taxon>Candidatus Schekmaniibacteriota</taxon>
    </lineage>
</organism>